<gene>
    <name evidence="2" type="ORF">MCOR_33466</name>
</gene>
<feature type="region of interest" description="Disordered" evidence="1">
    <location>
        <begin position="58"/>
        <end position="94"/>
    </location>
</feature>
<proteinExistence type="predicted"/>
<accession>A0A6J8CU37</accession>
<sequence length="1027" mass="119102">MDLTSEEEEPDNDILRQFKIMTDTSEEEEPDNDILGHGKIRKRSKESTIIQEREQCMFSSSSRTNGTGYQHSRPRCDRQSTSTSNRIRSDETQTDVRKDIIQRKEECRTCRQKSLEIGKLNLLQLENFEDLNKMDRSLALDKVLTSSYRNIFTKKQFDILKAAVKDVNSCANIEWDASNDDTYTVPYQDINIPESVVSSNDGIKRKLKQTVKGKVAIDIKDDFLVQSIITIDEHEKVSKDLRESAVSDTFIQMIFDKFSMRSLDCLAHSLHQFNEKQKIKQSNIKSLLDMLLETSNIPDKELSSTRSSIEMKQCSFNQTIHSSASFKVTLNLNNDNQQDQSTFNDKVVHNVENLTSDFVRILGSYPAGADKGSVIIFLKSLENDLARRLQRSLIDDSFVELLDKLFNDKAIKTSLSKGKYKLEVTIEPYEGPVFQGLNESECLPDNEKRPSSNLISVNRSFLIDQINVIALLQAFGSTNSETIVRFEKAGIHEAIEITQQAEIFLDVVEEEGLQEAFYNILQEKKMTYVLNRLQTYQKVCSADYTNLRRNIIHKFEQLVNTLDIDDMRETFVERKVFDIPTFDRLEEQFENNREQATAAVLIKILKAGHEAVVTLVDVLYMNAIDTLANELLAPLPSTTVDEEDADMELSKSEGLLFDGTFRVIVEKDIDKCAMEKKEAVEETCSKCLKYKEFYANELLERDKANTKLYDKILVQQEYKRFLKDTKKKDIEISEERFDPTIQKEREHFYRHSTAVLDLGKEALGMLLKYELSKNGVKFVDFLAKNRHDFYHCVYTSCCRCQFYIPEKLKDLPLSVEHLEIVLNSKGTKLKEHGHGVFPQLCCSPVNHNLTIDQLDYVLLKLLLASLQFESYVQQAVDNIETCRNESFYKADSARLEYVKYLEFKTEFQDAILTVCRYCNTEKEMVGKMKAIMLRPLDMTSLYKRQQKILDAIEEITDEKIRNQVEDKVGVIEFKSSLPEEECKQFCGKFYEQKKDELISLHRQLEKEKPRWWGKRNFHRKYKKGFKQ</sequence>
<dbReference type="OrthoDB" id="6126957at2759"/>
<protein>
    <recommendedName>
        <fullName evidence="4">CARD domain-containing protein</fullName>
    </recommendedName>
</protein>
<evidence type="ECO:0000256" key="1">
    <source>
        <dbReference type="SAM" id="MobiDB-lite"/>
    </source>
</evidence>
<keyword evidence="3" id="KW-1185">Reference proteome</keyword>
<reference evidence="2 3" key="1">
    <citation type="submission" date="2020-06" db="EMBL/GenBank/DDBJ databases">
        <authorList>
            <person name="Li R."/>
            <person name="Bekaert M."/>
        </authorList>
    </citation>
    <scope>NUCLEOTIDE SEQUENCE [LARGE SCALE GENOMIC DNA]</scope>
    <source>
        <strain evidence="3">wild</strain>
    </source>
</reference>
<dbReference type="Proteomes" id="UP000507470">
    <property type="component" value="Unassembled WGS sequence"/>
</dbReference>
<dbReference type="EMBL" id="CACVKT020005973">
    <property type="protein sequence ID" value="CAC5399181.1"/>
    <property type="molecule type" value="Genomic_DNA"/>
</dbReference>
<feature type="compositionally biased region" description="Polar residues" evidence="1">
    <location>
        <begin position="58"/>
        <end position="70"/>
    </location>
</feature>
<feature type="region of interest" description="Disordered" evidence="1">
    <location>
        <begin position="21"/>
        <end position="43"/>
    </location>
</feature>
<dbReference type="AlphaFoldDB" id="A0A6J8CU37"/>
<evidence type="ECO:0000313" key="2">
    <source>
        <dbReference type="EMBL" id="CAC5399181.1"/>
    </source>
</evidence>
<evidence type="ECO:0008006" key="4">
    <source>
        <dbReference type="Google" id="ProtNLM"/>
    </source>
</evidence>
<organism evidence="2 3">
    <name type="scientific">Mytilus coruscus</name>
    <name type="common">Sea mussel</name>
    <dbReference type="NCBI Taxonomy" id="42192"/>
    <lineage>
        <taxon>Eukaryota</taxon>
        <taxon>Metazoa</taxon>
        <taxon>Spiralia</taxon>
        <taxon>Lophotrochozoa</taxon>
        <taxon>Mollusca</taxon>
        <taxon>Bivalvia</taxon>
        <taxon>Autobranchia</taxon>
        <taxon>Pteriomorphia</taxon>
        <taxon>Mytilida</taxon>
        <taxon>Mytiloidea</taxon>
        <taxon>Mytilidae</taxon>
        <taxon>Mytilinae</taxon>
        <taxon>Mytilus</taxon>
    </lineage>
</organism>
<name>A0A6J8CU37_MYTCO</name>
<evidence type="ECO:0000313" key="3">
    <source>
        <dbReference type="Proteomes" id="UP000507470"/>
    </source>
</evidence>